<proteinExistence type="predicted"/>
<comment type="caution">
    <text evidence="3">The sequence shown here is derived from an EMBL/GenBank/DDBJ whole genome shotgun (WGS) entry which is preliminary data.</text>
</comment>
<keyword evidence="4" id="KW-1185">Reference proteome</keyword>
<evidence type="ECO:0000313" key="4">
    <source>
        <dbReference type="Proteomes" id="UP001373714"/>
    </source>
</evidence>
<evidence type="ECO:0000313" key="3">
    <source>
        <dbReference type="EMBL" id="KAK6358696.1"/>
    </source>
</evidence>
<dbReference type="Proteomes" id="UP001373714">
    <property type="component" value="Unassembled WGS sequence"/>
</dbReference>
<keyword evidence="2" id="KW-0732">Signal</keyword>
<organism evidence="3 4">
    <name type="scientific">Orbilia blumenaviensis</name>
    <dbReference type="NCBI Taxonomy" id="1796055"/>
    <lineage>
        <taxon>Eukaryota</taxon>
        <taxon>Fungi</taxon>
        <taxon>Dikarya</taxon>
        <taxon>Ascomycota</taxon>
        <taxon>Pezizomycotina</taxon>
        <taxon>Orbiliomycetes</taxon>
        <taxon>Orbiliales</taxon>
        <taxon>Orbiliaceae</taxon>
        <taxon>Orbilia</taxon>
    </lineage>
</organism>
<evidence type="ECO:0000256" key="2">
    <source>
        <dbReference type="SAM" id="SignalP"/>
    </source>
</evidence>
<name>A0AAV9V9L5_9PEZI</name>
<accession>A0AAV9V9L5</accession>
<evidence type="ECO:0000256" key="1">
    <source>
        <dbReference type="SAM" id="MobiDB-lite"/>
    </source>
</evidence>
<gene>
    <name evidence="3" type="ORF">TWF730_008018</name>
</gene>
<feature type="signal peptide" evidence="2">
    <location>
        <begin position="1"/>
        <end position="15"/>
    </location>
</feature>
<reference evidence="3 4" key="1">
    <citation type="submission" date="2019-10" db="EMBL/GenBank/DDBJ databases">
        <authorList>
            <person name="Palmer J.M."/>
        </authorList>
    </citation>
    <scope>NUCLEOTIDE SEQUENCE [LARGE SCALE GENOMIC DNA]</scope>
    <source>
        <strain evidence="3 4">TWF730</strain>
    </source>
</reference>
<feature type="chain" id="PRO_5043732048" evidence="2">
    <location>
        <begin position="16"/>
        <end position="331"/>
    </location>
</feature>
<dbReference type="EMBL" id="JAVHNS010000004">
    <property type="protein sequence ID" value="KAK6358696.1"/>
    <property type="molecule type" value="Genomic_DNA"/>
</dbReference>
<sequence length="331" mass="37910">MQLLQKLVLFRISLSLVVITSSGKYAVSAVSGTGFLPVAEFAEWLEVPPNPQYLTEIAESLDNLTTKYFPPDPDYKPGTLPQTIQTILDKLHENLKSTELSKKDNQAFRPSFGNLANLRDDDLSQFANYFMNKNPAPIFSAESFFDEVLSVVNSQFVHREDMWKDRPLEKAALQPYHPSVYAALQEFCDYLRSNLNFYDTLTLGVWIYSGKITTRAKGDVAWYHLDSRGALSQLFGRFFTKLTDEYRRLKRLSEAIDDSLRRGGASNEEGDSKLLEPLLKFVKKVEQETYLVYWNMMTMRIRAETDEIAYNPGLNGKKPRRRPYNIDPGAV</sequence>
<feature type="region of interest" description="Disordered" evidence="1">
    <location>
        <begin position="310"/>
        <end position="331"/>
    </location>
</feature>
<dbReference type="AlphaFoldDB" id="A0AAV9V9L5"/>
<protein>
    <submittedName>
        <fullName evidence="3">Uncharacterized protein</fullName>
    </submittedName>
</protein>